<proteinExistence type="predicted"/>
<organism evidence="1 2">
    <name type="scientific">Rhododendron molle</name>
    <name type="common">Chinese azalea</name>
    <name type="synonym">Azalea mollis</name>
    <dbReference type="NCBI Taxonomy" id="49168"/>
    <lineage>
        <taxon>Eukaryota</taxon>
        <taxon>Viridiplantae</taxon>
        <taxon>Streptophyta</taxon>
        <taxon>Embryophyta</taxon>
        <taxon>Tracheophyta</taxon>
        <taxon>Spermatophyta</taxon>
        <taxon>Magnoliopsida</taxon>
        <taxon>eudicotyledons</taxon>
        <taxon>Gunneridae</taxon>
        <taxon>Pentapetalae</taxon>
        <taxon>asterids</taxon>
        <taxon>Ericales</taxon>
        <taxon>Ericaceae</taxon>
        <taxon>Ericoideae</taxon>
        <taxon>Rhodoreae</taxon>
        <taxon>Rhododendron</taxon>
    </lineage>
</organism>
<sequence>MRLEGPKLAGVSSVDFFTLEETKEHLFSLRQSIGQGNSIPKAMLQMKKNDHEDEEPVTIFRKPMTIRYLFGRMSQSPITFDALQNDYLAGGNASIVEFLQEFYIAFLRDQPEEVESVFQSHINLLSTLKGSDLDAEESLVYSYNRSFNAFAAKLDEDEANELSSMDGVLSVFPNRYHKLHTTKSWDFIGLPQTAPRNVQRESNIVVGLLDTGITPESESFADNGLV</sequence>
<dbReference type="Proteomes" id="UP001062846">
    <property type="component" value="Chromosome 1"/>
</dbReference>
<name>A0ACC0PZR0_RHOML</name>
<evidence type="ECO:0000313" key="1">
    <source>
        <dbReference type="EMBL" id="KAI8571076.1"/>
    </source>
</evidence>
<keyword evidence="2" id="KW-1185">Reference proteome</keyword>
<dbReference type="EMBL" id="CM046388">
    <property type="protein sequence ID" value="KAI8571076.1"/>
    <property type="molecule type" value="Genomic_DNA"/>
</dbReference>
<reference evidence="1" key="1">
    <citation type="submission" date="2022-02" db="EMBL/GenBank/DDBJ databases">
        <title>Plant Genome Project.</title>
        <authorList>
            <person name="Zhang R.-G."/>
        </authorList>
    </citation>
    <scope>NUCLEOTIDE SEQUENCE</scope>
    <source>
        <strain evidence="1">AT1</strain>
    </source>
</reference>
<evidence type="ECO:0000313" key="2">
    <source>
        <dbReference type="Proteomes" id="UP001062846"/>
    </source>
</evidence>
<gene>
    <name evidence="1" type="ORF">RHMOL_Rhmol01G0088900</name>
</gene>
<comment type="caution">
    <text evidence="1">The sequence shown here is derived from an EMBL/GenBank/DDBJ whole genome shotgun (WGS) entry which is preliminary data.</text>
</comment>
<accession>A0ACC0PZR0</accession>
<protein>
    <submittedName>
        <fullName evidence="1">Uncharacterized protein</fullName>
    </submittedName>
</protein>